<reference evidence="3 4" key="1">
    <citation type="submission" date="2015-01" db="EMBL/GenBank/DDBJ databases">
        <title>The Genome Sequence of Fonsecaea pedrosoi CBS 271.37.</title>
        <authorList>
            <consortium name="The Broad Institute Genomics Platform"/>
            <person name="Cuomo C."/>
            <person name="de Hoog S."/>
            <person name="Gorbushina A."/>
            <person name="Stielow B."/>
            <person name="Teixiera M."/>
            <person name="Abouelleil A."/>
            <person name="Chapman S.B."/>
            <person name="Priest M."/>
            <person name="Young S.K."/>
            <person name="Wortman J."/>
            <person name="Nusbaum C."/>
            <person name="Birren B."/>
        </authorList>
    </citation>
    <scope>NUCLEOTIDE SEQUENCE [LARGE SCALE GENOMIC DNA]</scope>
    <source>
        <strain evidence="3 4">CBS 271.37</strain>
    </source>
</reference>
<organism evidence="3 4">
    <name type="scientific">Fonsecaea pedrosoi CBS 271.37</name>
    <dbReference type="NCBI Taxonomy" id="1442368"/>
    <lineage>
        <taxon>Eukaryota</taxon>
        <taxon>Fungi</taxon>
        <taxon>Dikarya</taxon>
        <taxon>Ascomycota</taxon>
        <taxon>Pezizomycotina</taxon>
        <taxon>Eurotiomycetes</taxon>
        <taxon>Chaetothyriomycetidae</taxon>
        <taxon>Chaetothyriales</taxon>
        <taxon>Herpotrichiellaceae</taxon>
        <taxon>Fonsecaea</taxon>
    </lineage>
</organism>
<dbReference type="PANTHER" id="PTHR42877">
    <property type="entry name" value="L-ORNITHINE N(5)-MONOOXYGENASE-RELATED"/>
    <property type="match status" value="1"/>
</dbReference>
<dbReference type="GeneID" id="25309111"/>
<dbReference type="PANTHER" id="PTHR42877:SF8">
    <property type="entry name" value="MONOOXYGENASE"/>
    <property type="match status" value="1"/>
</dbReference>
<evidence type="ECO:0000256" key="1">
    <source>
        <dbReference type="ARBA" id="ARBA00001974"/>
    </source>
</evidence>
<dbReference type="EMBL" id="KN846974">
    <property type="protein sequence ID" value="KIW77175.1"/>
    <property type="molecule type" value="Genomic_DNA"/>
</dbReference>
<name>A0A0D2GEW9_9EURO</name>
<evidence type="ECO:0008006" key="5">
    <source>
        <dbReference type="Google" id="ProtNLM"/>
    </source>
</evidence>
<dbReference type="AlphaFoldDB" id="A0A0D2GEW9"/>
<comment type="cofactor">
    <cofactor evidence="1">
        <name>FAD</name>
        <dbReference type="ChEBI" id="CHEBI:57692"/>
    </cofactor>
</comment>
<keyword evidence="4" id="KW-1185">Reference proteome</keyword>
<dbReference type="OrthoDB" id="74360at2759"/>
<dbReference type="VEuPathDB" id="FungiDB:Z517_09621"/>
<evidence type="ECO:0000313" key="3">
    <source>
        <dbReference type="EMBL" id="KIW77175.1"/>
    </source>
</evidence>
<dbReference type="HOGENOM" id="CLU_006937_6_1_1"/>
<evidence type="ECO:0000313" key="4">
    <source>
        <dbReference type="Proteomes" id="UP000053029"/>
    </source>
</evidence>
<dbReference type="SUPFAM" id="SSF51905">
    <property type="entry name" value="FAD/NAD(P)-binding domain"/>
    <property type="match status" value="3"/>
</dbReference>
<accession>A0A0D2GEW9</accession>
<comment type="similarity">
    <text evidence="2">Belongs to the FAD-binding monooxygenase family.</text>
</comment>
<proteinExistence type="inferred from homology"/>
<evidence type="ECO:0000256" key="2">
    <source>
        <dbReference type="ARBA" id="ARBA00010139"/>
    </source>
</evidence>
<dbReference type="InterPro" id="IPR036188">
    <property type="entry name" value="FAD/NAD-bd_sf"/>
</dbReference>
<dbReference type="InterPro" id="IPR051209">
    <property type="entry name" value="FAD-bind_Monooxygenase_sf"/>
</dbReference>
<dbReference type="Gene3D" id="3.50.50.60">
    <property type="entry name" value="FAD/NAD(P)-binding domain"/>
    <property type="match status" value="2"/>
</dbReference>
<protein>
    <recommendedName>
        <fullName evidence="5">FAD/NAD(P)-binding domain-containing protein</fullName>
    </recommendedName>
</protein>
<dbReference type="RefSeq" id="XP_013280983.1">
    <property type="nucleotide sequence ID" value="XM_013425529.1"/>
</dbReference>
<dbReference type="Proteomes" id="UP000053029">
    <property type="component" value="Unassembled WGS sequence"/>
</dbReference>
<sequence length="582" mass="66767">MPSGSAIPTGHSTLPENGRYKILPQYHSQPSQLRVICVGAGAAGILVAYRMQKELKNYELVCYDKNPRVGGTWYENRYPGCACDLPAHAYVFPFEPNPEWSEFYASGPEILAYLENFVNKYRLQPFIKLNSRIIGANWDEERGIYEVEVETGGEKIKDWCHVFINGAGFLNDWKWPNIPGLHSFKGKLMHSAAWDPSVDYRDKKVAIIGTGSSAIQILPELQKGAAQVVTFMRSPTWIYPSIASDMLDSSITSGQGKKAEDRKEQYVYSEEEKKRFREDPDFLLQYRKDIEVRANDSYDLFLKGTQSLENLRRLLIDNMNDRIGPGHEELKKAVIPSWSPGCRRVTPGPGYLEALTMPNVLPVHRGIKSVVPEGIIDDAGEVYNVDIVVCATGFNIAFAPRFPIRGVNGVTMSDEFDPEPKVYLALTVPKFPNYFVVNGVRGNWAVGSVLVSHDMQVEYIVQCMKRMQQEGIKALEVRPEPIDELYEHIVSDEFHRNSVWSDDCSSWYKNGVKDGKVWIWGGSGFHYFKTIKTVRWEDYQFRYHRKNRWAFLGNGWTEEQYTHDRARLAPYVRNEDRYWDFE</sequence>
<gene>
    <name evidence="3" type="ORF">Z517_09621</name>
</gene>
<dbReference type="Pfam" id="PF13450">
    <property type="entry name" value="NAD_binding_8"/>
    <property type="match status" value="1"/>
</dbReference>